<dbReference type="OrthoDB" id="9776731at2"/>
<dbReference type="NCBIfam" id="TIGR01891">
    <property type="entry name" value="amidohydrolases"/>
    <property type="match status" value="1"/>
</dbReference>
<evidence type="ECO:0000256" key="2">
    <source>
        <dbReference type="ARBA" id="ARBA00022801"/>
    </source>
</evidence>
<keyword evidence="6" id="KW-1185">Reference proteome</keyword>
<dbReference type="CDD" id="cd03886">
    <property type="entry name" value="M20_Acy1"/>
    <property type="match status" value="1"/>
</dbReference>
<protein>
    <submittedName>
        <fullName evidence="5">Amidohydrolase</fullName>
    </submittedName>
</protein>
<evidence type="ECO:0000256" key="3">
    <source>
        <dbReference type="PIRSR" id="PIRSR005962-1"/>
    </source>
</evidence>
<dbReference type="RefSeq" id="WP_110843231.1">
    <property type="nucleotide sequence ID" value="NZ_QJVJ01000016.1"/>
</dbReference>
<dbReference type="InterPro" id="IPR036264">
    <property type="entry name" value="Bact_exopeptidase_dim_dom"/>
</dbReference>
<comment type="cofactor">
    <cofactor evidence="3">
        <name>Mn(2+)</name>
        <dbReference type="ChEBI" id="CHEBI:29035"/>
    </cofactor>
    <text evidence="3">The Mn(2+) ion enhances activity.</text>
</comment>
<evidence type="ECO:0000313" key="6">
    <source>
        <dbReference type="Proteomes" id="UP000247476"/>
    </source>
</evidence>
<dbReference type="PANTHER" id="PTHR11014:SF63">
    <property type="entry name" value="METALLOPEPTIDASE, PUTATIVE (AFU_ORTHOLOGUE AFUA_6G09600)-RELATED"/>
    <property type="match status" value="1"/>
</dbReference>
<dbReference type="Pfam" id="PF07687">
    <property type="entry name" value="M20_dimer"/>
    <property type="match status" value="1"/>
</dbReference>
<evidence type="ECO:0000256" key="1">
    <source>
        <dbReference type="ARBA" id="ARBA00006153"/>
    </source>
</evidence>
<reference evidence="5 6" key="1">
    <citation type="submission" date="2018-05" db="EMBL/GenBank/DDBJ databases">
        <title>Paenibacillus flagellatus sp. nov., isolated from selenium mineral soil.</title>
        <authorList>
            <person name="Dai X."/>
        </authorList>
    </citation>
    <scope>NUCLEOTIDE SEQUENCE [LARGE SCALE GENOMIC DNA]</scope>
    <source>
        <strain evidence="5 6">DXL2</strain>
    </source>
</reference>
<dbReference type="EMBL" id="QJVJ01000016">
    <property type="protein sequence ID" value="PYI50772.1"/>
    <property type="molecule type" value="Genomic_DNA"/>
</dbReference>
<keyword evidence="3" id="KW-0479">Metal-binding</keyword>
<dbReference type="GO" id="GO:0016787">
    <property type="term" value="F:hydrolase activity"/>
    <property type="evidence" value="ECO:0007669"/>
    <property type="project" value="UniProtKB-KW"/>
</dbReference>
<dbReference type="PIRSF" id="PIRSF005962">
    <property type="entry name" value="Pept_M20D_amidohydro"/>
    <property type="match status" value="1"/>
</dbReference>
<evidence type="ECO:0000313" key="5">
    <source>
        <dbReference type="EMBL" id="PYI50772.1"/>
    </source>
</evidence>
<feature type="binding site" evidence="3">
    <location>
        <position position="107"/>
    </location>
    <ligand>
        <name>Mn(2+)</name>
        <dbReference type="ChEBI" id="CHEBI:29035"/>
        <label>2</label>
    </ligand>
</feature>
<dbReference type="InterPro" id="IPR017439">
    <property type="entry name" value="Amidohydrolase"/>
</dbReference>
<feature type="binding site" evidence="3">
    <location>
        <position position="105"/>
    </location>
    <ligand>
        <name>Mn(2+)</name>
        <dbReference type="ChEBI" id="CHEBI:29035"/>
        <label>2</label>
    </ligand>
</feature>
<comment type="caution">
    <text evidence="5">The sequence shown here is derived from an EMBL/GenBank/DDBJ whole genome shotgun (WGS) entry which is preliminary data.</text>
</comment>
<feature type="binding site" evidence="3">
    <location>
        <position position="166"/>
    </location>
    <ligand>
        <name>Mn(2+)</name>
        <dbReference type="ChEBI" id="CHEBI:29035"/>
        <label>2</label>
    </ligand>
</feature>
<dbReference type="Pfam" id="PF01546">
    <property type="entry name" value="Peptidase_M20"/>
    <property type="match status" value="1"/>
</dbReference>
<dbReference type="PANTHER" id="PTHR11014">
    <property type="entry name" value="PEPTIDASE M20 FAMILY MEMBER"/>
    <property type="match status" value="1"/>
</dbReference>
<gene>
    <name evidence="5" type="ORF">DLM86_27265</name>
</gene>
<dbReference type="SUPFAM" id="SSF55031">
    <property type="entry name" value="Bacterial exopeptidase dimerisation domain"/>
    <property type="match status" value="1"/>
</dbReference>
<feature type="binding site" evidence="3">
    <location>
        <position position="140"/>
    </location>
    <ligand>
        <name>Mn(2+)</name>
        <dbReference type="ChEBI" id="CHEBI:29035"/>
        <label>2</label>
    </ligand>
</feature>
<dbReference type="InterPro" id="IPR011650">
    <property type="entry name" value="Peptidase_M20_dimer"/>
</dbReference>
<accession>A0A2V5JX33</accession>
<feature type="domain" description="Peptidase M20 dimerisation" evidence="4">
    <location>
        <begin position="189"/>
        <end position="284"/>
    </location>
</feature>
<name>A0A2V5JX33_9BACL</name>
<evidence type="ECO:0000259" key="4">
    <source>
        <dbReference type="Pfam" id="PF07687"/>
    </source>
</evidence>
<dbReference type="SUPFAM" id="SSF53187">
    <property type="entry name" value="Zn-dependent exopeptidases"/>
    <property type="match status" value="1"/>
</dbReference>
<keyword evidence="2 5" id="KW-0378">Hydrolase</keyword>
<dbReference type="Proteomes" id="UP000247476">
    <property type="component" value="Unassembled WGS sequence"/>
</dbReference>
<dbReference type="FunFam" id="3.30.70.360:FF:000014">
    <property type="entry name" value="N-acyl-L-amino acid amidohydrolase"/>
    <property type="match status" value="1"/>
</dbReference>
<feature type="binding site" evidence="3">
    <location>
        <position position="364"/>
    </location>
    <ligand>
        <name>Mn(2+)</name>
        <dbReference type="ChEBI" id="CHEBI:29035"/>
        <label>2</label>
    </ligand>
</feature>
<dbReference type="Gene3D" id="3.30.70.360">
    <property type="match status" value="1"/>
</dbReference>
<dbReference type="AlphaFoldDB" id="A0A2V5JX33"/>
<dbReference type="InterPro" id="IPR002933">
    <property type="entry name" value="Peptidase_M20"/>
</dbReference>
<proteinExistence type="inferred from homology"/>
<comment type="similarity">
    <text evidence="1">Belongs to the peptidase M20 family.</text>
</comment>
<dbReference type="GO" id="GO:0046872">
    <property type="term" value="F:metal ion binding"/>
    <property type="evidence" value="ECO:0007669"/>
    <property type="project" value="UniProtKB-KW"/>
</dbReference>
<sequence>MDKGSGLREEAAALLDSLVAWRRDFHRHPELGFEEHRTSSIVADHLRTLGLEVRTGVGKTGVVGLLRGAEPGPTLLLRADMDALPIPDGKDTNYASTATGKAHLCGHDAHTSMLMGTARLLAERGLPRGSVKFAFQPAEEGSAGAKAMIEDGVLDDPKVDAAAALHVWPFLPTGRLGLAGGAAWAASDTIKIRIVGRSGHAAYPHQTIDPIPVAAQAITALQHIASRQVDPLDSVVVTIGQINGGYTRNVIAPEVEMTGTVRTLNPAVRERMEATIATVLKGTAEAHGAAYELEYRYGYPMVINDDDMAGLLTRTSAELLGEGGLERLKPTMGAEDFSFIAERVPSVMFRLGTRGGERSGYPLHHPLFDLDESAMPVGVAMLSAFALNFLNLPRPD</sequence>
<organism evidence="5 6">
    <name type="scientific">Paenibacillus flagellatus</name>
    <dbReference type="NCBI Taxonomy" id="2211139"/>
    <lineage>
        <taxon>Bacteria</taxon>
        <taxon>Bacillati</taxon>
        <taxon>Bacillota</taxon>
        <taxon>Bacilli</taxon>
        <taxon>Bacillales</taxon>
        <taxon>Paenibacillaceae</taxon>
        <taxon>Paenibacillus</taxon>
    </lineage>
</organism>
<keyword evidence="3" id="KW-0464">Manganese</keyword>
<dbReference type="Gene3D" id="3.40.630.10">
    <property type="entry name" value="Zn peptidases"/>
    <property type="match status" value="1"/>
</dbReference>